<keyword evidence="3" id="KW-1185">Reference proteome</keyword>
<accession>A0ABR4EAV2</accession>
<organism evidence="2 3">
    <name type="scientific">Diaporthe vaccinii</name>
    <dbReference type="NCBI Taxonomy" id="105482"/>
    <lineage>
        <taxon>Eukaryota</taxon>
        <taxon>Fungi</taxon>
        <taxon>Dikarya</taxon>
        <taxon>Ascomycota</taxon>
        <taxon>Pezizomycotina</taxon>
        <taxon>Sordariomycetes</taxon>
        <taxon>Sordariomycetidae</taxon>
        <taxon>Diaporthales</taxon>
        <taxon>Diaporthaceae</taxon>
        <taxon>Diaporthe</taxon>
        <taxon>Diaporthe eres species complex</taxon>
    </lineage>
</organism>
<evidence type="ECO:0000256" key="1">
    <source>
        <dbReference type="SAM" id="MobiDB-lite"/>
    </source>
</evidence>
<sequence>MFNHSFSRNTEEGDVGPKTQRNVRSGTLDKISKDACLWLKSNTSMFYQMPSILRCFHAKNHETLSGA</sequence>
<protein>
    <submittedName>
        <fullName evidence="2">Uncharacterized protein</fullName>
    </submittedName>
</protein>
<dbReference type="EMBL" id="JBAWTH010000074">
    <property type="protein sequence ID" value="KAL2279573.1"/>
    <property type="molecule type" value="Genomic_DNA"/>
</dbReference>
<evidence type="ECO:0000313" key="3">
    <source>
        <dbReference type="Proteomes" id="UP001600888"/>
    </source>
</evidence>
<dbReference type="Proteomes" id="UP001600888">
    <property type="component" value="Unassembled WGS sequence"/>
</dbReference>
<comment type="caution">
    <text evidence="2">The sequence shown here is derived from an EMBL/GenBank/DDBJ whole genome shotgun (WGS) entry which is preliminary data.</text>
</comment>
<proteinExistence type="predicted"/>
<feature type="region of interest" description="Disordered" evidence="1">
    <location>
        <begin position="1"/>
        <end position="26"/>
    </location>
</feature>
<reference evidence="2 3" key="1">
    <citation type="submission" date="2024-03" db="EMBL/GenBank/DDBJ databases">
        <title>A high-quality draft genome sequence of Diaporthe vaccinii, a causative agent of upright dieback and viscid rot disease in cranberry plants.</title>
        <authorList>
            <person name="Sarrasin M."/>
            <person name="Lang B.F."/>
            <person name="Burger G."/>
        </authorList>
    </citation>
    <scope>NUCLEOTIDE SEQUENCE [LARGE SCALE GENOMIC DNA]</scope>
    <source>
        <strain evidence="2 3">IS7</strain>
    </source>
</reference>
<gene>
    <name evidence="2" type="ORF">FJTKL_13268</name>
</gene>
<name>A0ABR4EAV2_9PEZI</name>
<evidence type="ECO:0000313" key="2">
    <source>
        <dbReference type="EMBL" id="KAL2279573.1"/>
    </source>
</evidence>